<evidence type="ECO:0000313" key="3">
    <source>
        <dbReference type="EMBL" id="TXL79742.1"/>
    </source>
</evidence>
<protein>
    <submittedName>
        <fullName evidence="3">ATP-binding protein</fullName>
    </submittedName>
</protein>
<keyword evidence="1" id="KW-0597">Phosphoprotein</keyword>
<keyword evidence="3" id="KW-0547">Nucleotide-binding</keyword>
<dbReference type="SUPFAM" id="SSF55874">
    <property type="entry name" value="ATPase domain of HSP90 chaperone/DNA topoisomerase II/histidine kinase"/>
    <property type="match status" value="2"/>
</dbReference>
<dbReference type="Gene3D" id="3.30.565.10">
    <property type="entry name" value="Histidine kinase-like ATPase, C-terminal domain"/>
    <property type="match status" value="2"/>
</dbReference>
<organism evidence="3 4">
    <name type="scientific">Pantoea vagans</name>
    <dbReference type="NCBI Taxonomy" id="470934"/>
    <lineage>
        <taxon>Bacteria</taxon>
        <taxon>Pseudomonadati</taxon>
        <taxon>Pseudomonadota</taxon>
        <taxon>Gammaproteobacteria</taxon>
        <taxon>Enterobacterales</taxon>
        <taxon>Erwiniaceae</taxon>
        <taxon>Pantoea</taxon>
    </lineage>
</organism>
<reference evidence="3 4" key="1">
    <citation type="submission" date="2018-10" db="EMBL/GenBank/DDBJ databases">
        <title>Draft genome sequence of Pantoea vagans isolated from corpses of the sugarcane aphid Melanaphis sacchari Zehntner.</title>
        <authorList>
            <person name="Toledo E."/>
            <person name="Pena G."/>
            <person name="Lozano L."/>
        </authorList>
    </citation>
    <scope>NUCLEOTIDE SEQUENCE [LARGE SCALE GENOMIC DNA]</scope>
    <source>
        <strain evidence="3 4">ET-90</strain>
    </source>
</reference>
<comment type="caution">
    <text evidence="3">The sequence shown here is derived from an EMBL/GenBank/DDBJ whole genome shotgun (WGS) entry which is preliminary data.</text>
</comment>
<accession>A0ABY3LHT2</accession>
<dbReference type="RefSeq" id="WP_147788697.1">
    <property type="nucleotide sequence ID" value="NZ_RCNL01000002.1"/>
</dbReference>
<name>A0ABY3LHT2_9GAMM</name>
<dbReference type="SMART" id="SM00387">
    <property type="entry name" value="HATPase_c"/>
    <property type="match status" value="1"/>
</dbReference>
<evidence type="ECO:0000256" key="1">
    <source>
        <dbReference type="ARBA" id="ARBA00022553"/>
    </source>
</evidence>
<dbReference type="Pfam" id="PF13589">
    <property type="entry name" value="HATPase_c_3"/>
    <property type="match status" value="1"/>
</dbReference>
<dbReference type="InterPro" id="IPR036890">
    <property type="entry name" value="HATPase_C_sf"/>
</dbReference>
<evidence type="ECO:0000259" key="2">
    <source>
        <dbReference type="PROSITE" id="PS50109"/>
    </source>
</evidence>
<dbReference type="PROSITE" id="PS50109">
    <property type="entry name" value="HIS_KIN"/>
    <property type="match status" value="1"/>
</dbReference>
<dbReference type="Proteomes" id="UP000426772">
    <property type="component" value="Unassembled WGS sequence"/>
</dbReference>
<gene>
    <name evidence="3" type="ORF">D9O29_05560</name>
</gene>
<dbReference type="PANTHER" id="PTHR43065">
    <property type="entry name" value="SENSOR HISTIDINE KINASE"/>
    <property type="match status" value="1"/>
</dbReference>
<dbReference type="InterPro" id="IPR005467">
    <property type="entry name" value="His_kinase_dom"/>
</dbReference>
<evidence type="ECO:0000313" key="4">
    <source>
        <dbReference type="Proteomes" id="UP000426772"/>
    </source>
</evidence>
<proteinExistence type="predicted"/>
<keyword evidence="4" id="KW-1185">Reference proteome</keyword>
<dbReference type="EMBL" id="RCNL01000002">
    <property type="protein sequence ID" value="TXL79742.1"/>
    <property type="molecule type" value="Genomic_DNA"/>
</dbReference>
<keyword evidence="3" id="KW-0067">ATP-binding</keyword>
<dbReference type="Pfam" id="PF02518">
    <property type="entry name" value="HATPase_c"/>
    <property type="match status" value="1"/>
</dbReference>
<sequence>MAKLKPRARIIRTIGDKLISGPEAAIIELVKNAYDADSSSVEIKIIPPNKDDNGKIIVSDHGHGMSYDTIINDWLEPATDVKRKNKSSLSGNRKVLGAKGVGRFAVASLGNKTKLTSIAKVNDYFEINNLEVDWGIFETVKYLDEIDIAISTAKAPENSESGVTIEVNDLTTIWDKKKLTRLIRELRRLATPNDKGFFEIYLNLDSFKEGNESPYDFDGQKLLWSLNKSLNVEVNLSDVSVSGNKIHPYQITKESDYRLKGEFDLDGNFNGEFTILRGDKNTQSLQIDSLSYEAGEISCGAFDLDIKLYDLEKESIENLFQRMGLNFEDFGLRNARGLIAEGTGIAIYRSGFRIRPYGEPDNDWLHLESRRVQNPSKRLGHSQISGAINVGTEEESFLIERSSREGLENNGSFERLIRLISNILTVIEQKRFDFRTKAGISRKPEKNFDKARGIASLDSIVKAVSRLEHKDQQAILVKIERESQELSKALDEIEAYQKLLESRAALGMVVGQVIHDGRTYLEPIIGSAKSIIDNAPFIMESTKKGELVRKYYPTYGEAILHGAKGLSSLFRSLDPISGRKVGRPKKFNPYHLIEASVNLLADEIIEANIKISLPSKSSLIVYGYESDFQHACLNILKNAIHWLSISNEPSREIDIYTHDNNKFLEFHFANNGPVIADSNVDEIFNAGFTLKTDGHGLGLAIAREACRHSNGDLFLFKNFPITIFTIVFPKEMEL</sequence>
<dbReference type="InterPro" id="IPR003594">
    <property type="entry name" value="HATPase_dom"/>
</dbReference>
<dbReference type="GO" id="GO:0005524">
    <property type="term" value="F:ATP binding"/>
    <property type="evidence" value="ECO:0007669"/>
    <property type="project" value="UniProtKB-KW"/>
</dbReference>
<feature type="domain" description="Histidine kinase" evidence="2">
    <location>
        <begin position="512"/>
        <end position="732"/>
    </location>
</feature>